<dbReference type="InterPro" id="IPR036890">
    <property type="entry name" value="HATPase_C_sf"/>
</dbReference>
<dbReference type="Pfam" id="PF02518">
    <property type="entry name" value="HATPase_c"/>
    <property type="match status" value="1"/>
</dbReference>
<comment type="cofactor">
    <cofactor evidence="2">
        <name>[4Fe-4S] cluster</name>
        <dbReference type="ChEBI" id="CHEBI:49883"/>
    </cofactor>
</comment>
<dbReference type="EMBL" id="JBHTJL010000009">
    <property type="protein sequence ID" value="MFD1062395.1"/>
    <property type="molecule type" value="Genomic_DNA"/>
</dbReference>
<accession>A0ABW3N791</accession>
<feature type="domain" description="Histidine kinase" evidence="20">
    <location>
        <begin position="77"/>
        <end position="266"/>
    </location>
</feature>
<keyword evidence="11" id="KW-0547">Nucleotide-binding</keyword>
<dbReference type="EC" id="2.7.13.3" evidence="4"/>
<dbReference type="Gene3D" id="1.20.5.1930">
    <property type="match status" value="1"/>
</dbReference>
<proteinExistence type="predicted"/>
<evidence type="ECO:0000256" key="10">
    <source>
        <dbReference type="ARBA" id="ARBA00022723"/>
    </source>
</evidence>
<dbReference type="CDD" id="cd16917">
    <property type="entry name" value="HATPase_UhpB-NarQ-NarX-like"/>
    <property type="match status" value="1"/>
</dbReference>
<evidence type="ECO:0000256" key="13">
    <source>
        <dbReference type="ARBA" id="ARBA00022840"/>
    </source>
</evidence>
<evidence type="ECO:0000256" key="11">
    <source>
        <dbReference type="ARBA" id="ARBA00022741"/>
    </source>
</evidence>
<protein>
    <recommendedName>
        <fullName evidence="5">Oxygen sensor histidine kinase NreB</fullName>
        <ecNumber evidence="4">2.7.13.3</ecNumber>
    </recommendedName>
    <alternativeName>
        <fullName evidence="18">Nitrogen regulation protein B</fullName>
    </alternativeName>
</protein>
<evidence type="ECO:0000256" key="16">
    <source>
        <dbReference type="ARBA" id="ARBA00023014"/>
    </source>
</evidence>
<dbReference type="RefSeq" id="WP_386128218.1">
    <property type="nucleotide sequence ID" value="NZ_JBHTJL010000009.1"/>
</dbReference>
<keyword evidence="19" id="KW-0812">Transmembrane</keyword>
<dbReference type="PRINTS" id="PR00344">
    <property type="entry name" value="BCTRLSENSOR"/>
</dbReference>
<dbReference type="PANTHER" id="PTHR24421:SF10">
    <property type="entry name" value="NITRATE_NITRITE SENSOR PROTEIN NARQ"/>
    <property type="match status" value="1"/>
</dbReference>
<dbReference type="SMART" id="SM00387">
    <property type="entry name" value="HATPase_c"/>
    <property type="match status" value="1"/>
</dbReference>
<reference evidence="22" key="1">
    <citation type="journal article" date="2019" name="Int. J. Syst. Evol. Microbiol.">
        <title>The Global Catalogue of Microorganisms (GCM) 10K type strain sequencing project: providing services to taxonomists for standard genome sequencing and annotation.</title>
        <authorList>
            <consortium name="The Broad Institute Genomics Platform"/>
            <consortium name="The Broad Institute Genome Sequencing Center for Infectious Disease"/>
            <person name="Wu L."/>
            <person name="Ma J."/>
        </authorList>
    </citation>
    <scope>NUCLEOTIDE SEQUENCE [LARGE SCALE GENOMIC DNA]</scope>
    <source>
        <strain evidence="22">CCUG 62215</strain>
    </source>
</reference>
<evidence type="ECO:0000256" key="5">
    <source>
        <dbReference type="ARBA" id="ARBA00017322"/>
    </source>
</evidence>
<evidence type="ECO:0000256" key="19">
    <source>
        <dbReference type="SAM" id="Phobius"/>
    </source>
</evidence>
<dbReference type="InterPro" id="IPR011712">
    <property type="entry name" value="Sig_transdc_His_kin_sub3_dim/P"/>
</dbReference>
<keyword evidence="22" id="KW-1185">Reference proteome</keyword>
<evidence type="ECO:0000256" key="1">
    <source>
        <dbReference type="ARBA" id="ARBA00000085"/>
    </source>
</evidence>
<dbReference type="Pfam" id="PF07730">
    <property type="entry name" value="HisKA_3"/>
    <property type="match status" value="1"/>
</dbReference>
<keyword evidence="12 21" id="KW-0418">Kinase</keyword>
<keyword evidence="16" id="KW-0411">Iron-sulfur</keyword>
<keyword evidence="10" id="KW-0479">Metal-binding</keyword>
<organism evidence="21 22">
    <name type="scientific">Winogradskyella litorisediminis</name>
    <dbReference type="NCBI Taxonomy" id="1156618"/>
    <lineage>
        <taxon>Bacteria</taxon>
        <taxon>Pseudomonadati</taxon>
        <taxon>Bacteroidota</taxon>
        <taxon>Flavobacteriia</taxon>
        <taxon>Flavobacteriales</taxon>
        <taxon>Flavobacteriaceae</taxon>
        <taxon>Winogradskyella</taxon>
    </lineage>
</organism>
<evidence type="ECO:0000256" key="14">
    <source>
        <dbReference type="ARBA" id="ARBA00023004"/>
    </source>
</evidence>
<dbReference type="PROSITE" id="PS50109">
    <property type="entry name" value="HIS_KIN"/>
    <property type="match status" value="1"/>
</dbReference>
<evidence type="ECO:0000256" key="12">
    <source>
        <dbReference type="ARBA" id="ARBA00022777"/>
    </source>
</evidence>
<comment type="catalytic activity">
    <reaction evidence="1">
        <text>ATP + protein L-histidine = ADP + protein N-phospho-L-histidine.</text>
        <dbReference type="EC" id="2.7.13.3"/>
    </reaction>
</comment>
<keyword evidence="6" id="KW-0004">4Fe-4S</keyword>
<keyword evidence="9" id="KW-0808">Transferase</keyword>
<keyword evidence="14" id="KW-0408">Iron</keyword>
<evidence type="ECO:0000256" key="9">
    <source>
        <dbReference type="ARBA" id="ARBA00022679"/>
    </source>
</evidence>
<keyword evidence="8" id="KW-0597">Phosphoprotein</keyword>
<dbReference type="Gene3D" id="3.30.565.10">
    <property type="entry name" value="Histidine kinase-like ATPase, C-terminal domain"/>
    <property type="match status" value="1"/>
</dbReference>
<dbReference type="GO" id="GO:0016301">
    <property type="term" value="F:kinase activity"/>
    <property type="evidence" value="ECO:0007669"/>
    <property type="project" value="UniProtKB-KW"/>
</dbReference>
<dbReference type="Proteomes" id="UP001597013">
    <property type="component" value="Unassembled WGS sequence"/>
</dbReference>
<evidence type="ECO:0000256" key="15">
    <source>
        <dbReference type="ARBA" id="ARBA00023012"/>
    </source>
</evidence>
<evidence type="ECO:0000256" key="7">
    <source>
        <dbReference type="ARBA" id="ARBA00022490"/>
    </source>
</evidence>
<comment type="subcellular location">
    <subcellularLocation>
        <location evidence="3">Cytoplasm</location>
    </subcellularLocation>
</comment>
<evidence type="ECO:0000256" key="6">
    <source>
        <dbReference type="ARBA" id="ARBA00022485"/>
    </source>
</evidence>
<dbReference type="InterPro" id="IPR050482">
    <property type="entry name" value="Sensor_HK_TwoCompSys"/>
</dbReference>
<evidence type="ECO:0000313" key="22">
    <source>
        <dbReference type="Proteomes" id="UP001597013"/>
    </source>
</evidence>
<evidence type="ECO:0000256" key="17">
    <source>
        <dbReference type="ARBA" id="ARBA00024827"/>
    </source>
</evidence>
<dbReference type="InterPro" id="IPR003594">
    <property type="entry name" value="HATPase_dom"/>
</dbReference>
<sequence length="266" mass="30344">MVQEFQAQESQLIVVLIFATIFLIIACLGVILFFFFSRKKVIEKEREKANLKVKHQQKVLQTSIAIQELERKRIAQDLHDDISSKLNIVSLTTNMLIEDDTIGQNQKESLEQILKITSTTLESSRKIAHDLLPPILEKFGLKAALEELFEDFSKNTTIDIQYNLEELQLTRNNQLHVFRIIQELVNNSLKHGKANEIVVFMEDKADGFKLRFQDNGIGFDTNKVNEKLGIGLQNINSRVKILKGTLAIESKIGSGSNFLIRCPYEA</sequence>
<evidence type="ECO:0000256" key="4">
    <source>
        <dbReference type="ARBA" id="ARBA00012438"/>
    </source>
</evidence>
<dbReference type="PANTHER" id="PTHR24421">
    <property type="entry name" value="NITRATE/NITRITE SENSOR PROTEIN NARX-RELATED"/>
    <property type="match status" value="1"/>
</dbReference>
<evidence type="ECO:0000259" key="20">
    <source>
        <dbReference type="PROSITE" id="PS50109"/>
    </source>
</evidence>
<evidence type="ECO:0000313" key="21">
    <source>
        <dbReference type="EMBL" id="MFD1062395.1"/>
    </source>
</evidence>
<keyword evidence="19" id="KW-0472">Membrane</keyword>
<dbReference type="InterPro" id="IPR005467">
    <property type="entry name" value="His_kinase_dom"/>
</dbReference>
<feature type="transmembrane region" description="Helical" evidence="19">
    <location>
        <begin position="12"/>
        <end position="36"/>
    </location>
</feature>
<dbReference type="InterPro" id="IPR004358">
    <property type="entry name" value="Sig_transdc_His_kin-like_C"/>
</dbReference>
<dbReference type="SUPFAM" id="SSF55874">
    <property type="entry name" value="ATPase domain of HSP90 chaperone/DNA topoisomerase II/histidine kinase"/>
    <property type="match status" value="1"/>
</dbReference>
<comment type="caution">
    <text evidence="21">The sequence shown here is derived from an EMBL/GenBank/DDBJ whole genome shotgun (WGS) entry which is preliminary data.</text>
</comment>
<keyword evidence="13" id="KW-0067">ATP-binding</keyword>
<keyword evidence="15" id="KW-0902">Two-component regulatory system</keyword>
<evidence type="ECO:0000256" key="18">
    <source>
        <dbReference type="ARBA" id="ARBA00030800"/>
    </source>
</evidence>
<evidence type="ECO:0000256" key="2">
    <source>
        <dbReference type="ARBA" id="ARBA00001966"/>
    </source>
</evidence>
<comment type="function">
    <text evidence="17">Member of the two-component regulatory system NreB/NreC involved in the control of dissimilatory nitrate/nitrite reduction in response to oxygen. NreB functions as a direct oxygen sensor histidine kinase which is autophosphorylated, in the absence of oxygen, probably at the conserved histidine residue, and transfers its phosphate group probably to a conserved aspartate residue of NreC. NreB/NreC activates the expression of the nitrate (narGHJI) and nitrite (nir) reductase operons, as well as the putative nitrate transporter gene narT.</text>
</comment>
<name>A0ABW3N791_9FLAO</name>
<evidence type="ECO:0000256" key="8">
    <source>
        <dbReference type="ARBA" id="ARBA00022553"/>
    </source>
</evidence>
<keyword evidence="19" id="KW-1133">Transmembrane helix</keyword>
<gene>
    <name evidence="21" type="ORF">ACFQ1Q_03990</name>
</gene>
<keyword evidence="7" id="KW-0963">Cytoplasm</keyword>
<evidence type="ECO:0000256" key="3">
    <source>
        <dbReference type="ARBA" id="ARBA00004496"/>
    </source>
</evidence>